<dbReference type="Pfam" id="PF22678">
    <property type="entry name" value="Cytochrom_c_NrfB-like"/>
    <property type="match status" value="1"/>
</dbReference>
<gene>
    <name evidence="4" type="ORF">GALL_352320</name>
</gene>
<protein>
    <submittedName>
        <fullName evidence="4">Cytochrome c nitrite reductase pentaheme subunit</fullName>
    </submittedName>
</protein>
<dbReference type="InterPro" id="IPR051829">
    <property type="entry name" value="Multiheme_Cytochr_ET"/>
</dbReference>
<proteinExistence type="predicted"/>
<dbReference type="InterPro" id="IPR053875">
    <property type="entry name" value="Cytochrom_c_NrfB-like_dom"/>
</dbReference>
<dbReference type="Gene3D" id="3.90.10.10">
    <property type="entry name" value="Cytochrome C3"/>
    <property type="match status" value="1"/>
</dbReference>
<dbReference type="Pfam" id="PF09699">
    <property type="entry name" value="Paired_CXXCH_1"/>
    <property type="match status" value="2"/>
</dbReference>
<dbReference type="EMBL" id="MLJW01000748">
    <property type="protein sequence ID" value="OIQ82979.1"/>
    <property type="molecule type" value="Genomic_DNA"/>
</dbReference>
<accession>A0A1J5QZU2</accession>
<dbReference type="NCBIfam" id="TIGR01905">
    <property type="entry name" value="paired_CXXCH_1"/>
    <property type="match status" value="3"/>
</dbReference>
<dbReference type="SUPFAM" id="SSF48695">
    <property type="entry name" value="Multiheme cytochromes"/>
    <property type="match status" value="2"/>
</dbReference>
<feature type="domain" description="Cytochrome c-type protein NrfB-like" evidence="3">
    <location>
        <begin position="88"/>
        <end position="170"/>
    </location>
</feature>
<organism evidence="4">
    <name type="scientific">mine drainage metagenome</name>
    <dbReference type="NCBI Taxonomy" id="410659"/>
    <lineage>
        <taxon>unclassified sequences</taxon>
        <taxon>metagenomes</taxon>
        <taxon>ecological metagenomes</taxon>
    </lineage>
</organism>
<evidence type="ECO:0000313" key="4">
    <source>
        <dbReference type="EMBL" id="OIQ82979.1"/>
    </source>
</evidence>
<dbReference type="GO" id="GO:0016491">
    <property type="term" value="F:oxidoreductase activity"/>
    <property type="evidence" value="ECO:0007669"/>
    <property type="project" value="TreeGrafter"/>
</dbReference>
<dbReference type="Gene3D" id="1.10.1130.10">
    <property type="entry name" value="Flavocytochrome C3, Chain A"/>
    <property type="match status" value="1"/>
</dbReference>
<dbReference type="PANTHER" id="PTHR35038:SF8">
    <property type="entry name" value="C-TYPE POLYHEME CYTOCHROME OMCC"/>
    <property type="match status" value="1"/>
</dbReference>
<dbReference type="InterPro" id="IPR020015">
    <property type="entry name" value="Decahaem_cyt-c_DmsE"/>
</dbReference>
<dbReference type="NCBIfam" id="TIGR03508">
    <property type="entry name" value="decahem_SO"/>
    <property type="match status" value="1"/>
</dbReference>
<feature type="domain" description="Doubled CXXCH motif" evidence="2">
    <location>
        <begin position="244"/>
        <end position="280"/>
    </location>
</feature>
<keyword evidence="1" id="KW-0732">Signal</keyword>
<evidence type="ECO:0000259" key="2">
    <source>
        <dbReference type="Pfam" id="PF09699"/>
    </source>
</evidence>
<evidence type="ECO:0000256" key="1">
    <source>
        <dbReference type="ARBA" id="ARBA00022729"/>
    </source>
</evidence>
<dbReference type="InterPro" id="IPR036280">
    <property type="entry name" value="Multihaem_cyt_sf"/>
</dbReference>
<dbReference type="InterPro" id="IPR010177">
    <property type="entry name" value="Paired_CXXCH_1"/>
</dbReference>
<comment type="caution">
    <text evidence="4">The sequence shown here is derived from an EMBL/GenBank/DDBJ whole genome shotgun (WGS) entry which is preliminary data.</text>
</comment>
<name>A0A1J5QZU2_9ZZZZ</name>
<evidence type="ECO:0000259" key="3">
    <source>
        <dbReference type="Pfam" id="PF22678"/>
    </source>
</evidence>
<sequence>MHITKKMMLAAAALLGSWAIGAHAADAINLPSLGTAQQAQMSPAESSKAHLAADAKCTRCHDENESKPILAFFQTPMGVTGDSRTPTCESCHGPSLAHLKGPVNGKMAPPDVMFNANGPFPQSSADARAAVCLTCHKGTQRTHWAGSPHQVNGLACNSCHKVHAAVDPVRTKGLQQTVCYTCHKDRRADFMKLSHHPVPEGKMMCSDCHNPHGSVGPHLMKKATINEVCWTCHADKRGPFLWEHEPVTENCTNCHNPHGSNIAPLLKARPPFLCQECHDGPHQSQLMNGPNVGQPLGSNAREGGSVGEGCLNCHIMIHGSNNPAGAFLHR</sequence>
<dbReference type="AlphaFoldDB" id="A0A1J5QZU2"/>
<dbReference type="PANTHER" id="PTHR35038">
    <property type="entry name" value="DISSIMILATORY SULFITE REDUCTASE SIRA"/>
    <property type="match status" value="1"/>
</dbReference>
<feature type="domain" description="Doubled CXXCH motif" evidence="2">
    <location>
        <begin position="195"/>
        <end position="237"/>
    </location>
</feature>
<reference evidence="4" key="1">
    <citation type="submission" date="2016-10" db="EMBL/GenBank/DDBJ databases">
        <title>Sequence of Gallionella enrichment culture.</title>
        <authorList>
            <person name="Poehlein A."/>
            <person name="Muehling M."/>
            <person name="Daniel R."/>
        </authorList>
    </citation>
    <scope>NUCLEOTIDE SEQUENCE</scope>
</reference>